<dbReference type="Proteomes" id="UP000265750">
    <property type="component" value="Unassembled WGS sequence"/>
</dbReference>
<organism evidence="1 2">
    <name type="scientific">Aureimonas flava</name>
    <dbReference type="NCBI Taxonomy" id="2320271"/>
    <lineage>
        <taxon>Bacteria</taxon>
        <taxon>Pseudomonadati</taxon>
        <taxon>Pseudomonadota</taxon>
        <taxon>Alphaproteobacteria</taxon>
        <taxon>Hyphomicrobiales</taxon>
        <taxon>Aurantimonadaceae</taxon>
        <taxon>Aureimonas</taxon>
    </lineage>
</organism>
<protein>
    <submittedName>
        <fullName evidence="1">Uncharacterized protein</fullName>
    </submittedName>
</protein>
<dbReference type="AlphaFoldDB" id="A0A3A1WJR1"/>
<evidence type="ECO:0000313" key="2">
    <source>
        <dbReference type="Proteomes" id="UP000265750"/>
    </source>
</evidence>
<dbReference type="EMBL" id="QYRN01000006">
    <property type="protein sequence ID" value="RIY00182.1"/>
    <property type="molecule type" value="Genomic_DNA"/>
</dbReference>
<sequence>MGEACGGGGGVSASDKKRIVALQKMVVVARKALDHLRHERIAEDALDEMMRLDLASRPTPLVVPMGRERARQ</sequence>
<name>A0A3A1WJR1_9HYPH</name>
<comment type="caution">
    <text evidence="1">The sequence shown here is derived from an EMBL/GenBank/DDBJ whole genome shotgun (WGS) entry which is preliminary data.</text>
</comment>
<accession>A0A3A1WJR1</accession>
<proteinExistence type="predicted"/>
<evidence type="ECO:0000313" key="1">
    <source>
        <dbReference type="EMBL" id="RIY00182.1"/>
    </source>
</evidence>
<keyword evidence="2" id="KW-1185">Reference proteome</keyword>
<gene>
    <name evidence="1" type="ORF">D3218_12905</name>
</gene>
<reference evidence="2" key="1">
    <citation type="submission" date="2018-09" db="EMBL/GenBank/DDBJ databases">
        <authorList>
            <person name="Tuo L."/>
        </authorList>
    </citation>
    <scope>NUCLEOTIDE SEQUENCE [LARGE SCALE GENOMIC DNA]</scope>
    <source>
        <strain evidence="2">M2BS4Y-1</strain>
    </source>
</reference>